<evidence type="ECO:0000256" key="1">
    <source>
        <dbReference type="ARBA" id="ARBA00022603"/>
    </source>
</evidence>
<evidence type="ECO:0000313" key="4">
    <source>
        <dbReference type="Proteomes" id="UP000019666"/>
    </source>
</evidence>
<evidence type="ECO:0000256" key="2">
    <source>
        <dbReference type="ARBA" id="ARBA00022679"/>
    </source>
</evidence>
<dbReference type="GO" id="GO:0032259">
    <property type="term" value="P:methylation"/>
    <property type="evidence" value="ECO:0007669"/>
    <property type="project" value="UniProtKB-KW"/>
</dbReference>
<comment type="caution">
    <text evidence="3">The sequence shown here is derived from an EMBL/GenBank/DDBJ whole genome shotgun (WGS) entry which is preliminary data.</text>
</comment>
<dbReference type="GO" id="GO:0016279">
    <property type="term" value="F:protein-lysine N-methyltransferase activity"/>
    <property type="evidence" value="ECO:0007669"/>
    <property type="project" value="TreeGrafter"/>
</dbReference>
<dbReference type="PANTHER" id="PTHR43648:SF1">
    <property type="entry name" value="ELECTRON TRANSFER FLAVOPROTEIN BETA SUBUNIT LYSINE METHYLTRANSFERASE"/>
    <property type="match status" value="1"/>
</dbReference>
<dbReference type="OrthoDB" id="9794615at2"/>
<dbReference type="Gene3D" id="3.40.50.150">
    <property type="entry name" value="Vaccinia Virus protein VP39"/>
    <property type="match status" value="1"/>
</dbReference>
<gene>
    <name evidence="3" type="ORF">Rumeso_03955</name>
</gene>
<accession>A0A017HJG1</accession>
<evidence type="ECO:0000313" key="3">
    <source>
        <dbReference type="EMBL" id="EYD74481.1"/>
    </source>
</evidence>
<dbReference type="Proteomes" id="UP000019666">
    <property type="component" value="Unassembled WGS sequence"/>
</dbReference>
<organism evidence="3 4">
    <name type="scientific">Rubellimicrobium mesophilum DSM 19309</name>
    <dbReference type="NCBI Taxonomy" id="442562"/>
    <lineage>
        <taxon>Bacteria</taxon>
        <taxon>Pseudomonadati</taxon>
        <taxon>Pseudomonadota</taxon>
        <taxon>Alphaproteobacteria</taxon>
        <taxon>Rhodobacterales</taxon>
        <taxon>Roseobacteraceae</taxon>
        <taxon>Rubellimicrobium</taxon>
    </lineage>
</organism>
<protein>
    <recommendedName>
        <fullName evidence="5">SAM-dependent methyltransferase</fullName>
    </recommendedName>
</protein>
<name>A0A017HJG1_9RHOB</name>
<dbReference type="SUPFAM" id="SSF53335">
    <property type="entry name" value="S-adenosyl-L-methionine-dependent methyltransferases"/>
    <property type="match status" value="1"/>
</dbReference>
<dbReference type="InterPro" id="IPR050078">
    <property type="entry name" value="Ribosomal_L11_MeTrfase_PrmA"/>
</dbReference>
<keyword evidence="1" id="KW-0489">Methyltransferase</keyword>
<dbReference type="STRING" id="442562.Rumeso_03955"/>
<dbReference type="AlphaFoldDB" id="A0A017HJG1"/>
<evidence type="ECO:0008006" key="5">
    <source>
        <dbReference type="Google" id="ProtNLM"/>
    </source>
</evidence>
<dbReference type="HOGENOM" id="CLU_074455_1_0_5"/>
<dbReference type="EMBL" id="AOSK01000112">
    <property type="protein sequence ID" value="EYD74481.1"/>
    <property type="molecule type" value="Genomic_DNA"/>
</dbReference>
<reference evidence="3 4" key="1">
    <citation type="submission" date="2013-02" db="EMBL/GenBank/DDBJ databases">
        <authorList>
            <person name="Fiebig A."/>
            <person name="Goeker M."/>
            <person name="Klenk H.-P.P."/>
        </authorList>
    </citation>
    <scope>NUCLEOTIDE SEQUENCE [LARGE SCALE GENOMIC DNA]</scope>
    <source>
        <strain evidence="3 4">DSM 19309</strain>
    </source>
</reference>
<dbReference type="PANTHER" id="PTHR43648">
    <property type="entry name" value="ELECTRON TRANSFER FLAVOPROTEIN BETA SUBUNIT LYSINE METHYLTRANSFERASE"/>
    <property type="match status" value="1"/>
</dbReference>
<dbReference type="InterPro" id="IPR029063">
    <property type="entry name" value="SAM-dependent_MTases_sf"/>
</dbReference>
<keyword evidence="2" id="KW-0808">Transferase</keyword>
<keyword evidence="4" id="KW-1185">Reference proteome</keyword>
<sequence>MTYLPDAEAFIRANLPLVEVPGTGLRLHLAGPRSGLSRLVPPGGTPYWAHAWPGGVALALHLAAQPETVQGRSVWEIGAGSGLVSLAALRAGAEAATAVDTDPLAAVATRVNAEANGLPAPRVLIRAAGELSLDWASAGASRGRSAVLAGDVFYDAASARHATEALDGAAAALGPDAPILVGDIGRRFLPRDRLEPLACYPVRDVGDPPSAPLREGWVFRWTPLP</sequence>
<dbReference type="RefSeq" id="WP_037284746.1">
    <property type="nucleotide sequence ID" value="NZ_KK088647.1"/>
</dbReference>
<proteinExistence type="predicted"/>
<dbReference type="Pfam" id="PF06325">
    <property type="entry name" value="PrmA"/>
    <property type="match status" value="1"/>
</dbReference>